<dbReference type="InterPro" id="IPR050265">
    <property type="entry name" value="Fe/Mn_Superoxide_Dismutase"/>
</dbReference>
<dbReference type="InterPro" id="IPR036324">
    <property type="entry name" value="Mn/Fe_SOD_N_sf"/>
</dbReference>
<evidence type="ECO:0000256" key="8">
    <source>
        <dbReference type="ARBA" id="ARBA00049204"/>
    </source>
</evidence>
<dbReference type="Gene3D" id="1.10.287.990">
    <property type="entry name" value="Fe,Mn superoxide dismutase (SOD) domain"/>
    <property type="match status" value="1"/>
</dbReference>
<dbReference type="PANTHER" id="PTHR11404:SF6">
    <property type="entry name" value="SUPEROXIDE DISMUTASE [MN], MITOCHONDRIAL"/>
    <property type="match status" value="1"/>
</dbReference>
<evidence type="ECO:0000256" key="9">
    <source>
        <dbReference type="RuleBase" id="RU000414"/>
    </source>
</evidence>
<evidence type="ECO:0000313" key="13">
    <source>
        <dbReference type="Proteomes" id="UP001158576"/>
    </source>
</evidence>
<evidence type="ECO:0000256" key="4">
    <source>
        <dbReference type="ARBA" id="ARBA00011881"/>
    </source>
</evidence>
<comment type="subcellular location">
    <subcellularLocation>
        <location evidence="2">Mitochondrion matrix</location>
    </subcellularLocation>
</comment>
<evidence type="ECO:0000256" key="2">
    <source>
        <dbReference type="ARBA" id="ARBA00004305"/>
    </source>
</evidence>
<dbReference type="InterPro" id="IPR019831">
    <property type="entry name" value="Mn/Fe_SOD_N"/>
</dbReference>
<evidence type="ECO:0000313" key="12">
    <source>
        <dbReference type="EMBL" id="CAG5107052.1"/>
    </source>
</evidence>
<dbReference type="InterPro" id="IPR019832">
    <property type="entry name" value="Mn/Fe_SOD_C"/>
</dbReference>
<sequence length="212" mass="23382">MMRTRVLSVLGRRTKATLPELPYEYHALEPYISADIMELHHSKHHATYVNNLNVANEALQEASSKGDVTKCVQLANAIKFNGGGHVNHTIFWQNMSPNGGGEPEGPLAEAIQRDFGSFAAFQAKMSQATVAVQGSGWGWLGYNKEAGRLQVATCANQDPLEATTGLIPIIGIDVWEHAYYLQYKNVRPDYVNQFWNVANWEDAGSRFSAASA</sequence>
<dbReference type="InterPro" id="IPR019833">
    <property type="entry name" value="Mn/Fe_SOD_BS"/>
</dbReference>
<dbReference type="PRINTS" id="PR01703">
    <property type="entry name" value="MNSODISMTASE"/>
</dbReference>
<keyword evidence="7" id="KW-0464">Manganese</keyword>
<dbReference type="InterPro" id="IPR036314">
    <property type="entry name" value="SOD_C_sf"/>
</dbReference>
<name>A0ABN7SZN4_OIKDI</name>
<dbReference type="SUPFAM" id="SSF54719">
    <property type="entry name" value="Fe,Mn superoxide dismutase (SOD), C-terminal domain"/>
    <property type="match status" value="1"/>
</dbReference>
<comment type="function">
    <text evidence="9">Destroys radicals which are normally produced within the cells and which are toxic to biological systems.</text>
</comment>
<dbReference type="PROSITE" id="PS00088">
    <property type="entry name" value="SOD_MN"/>
    <property type="match status" value="1"/>
</dbReference>
<evidence type="ECO:0000256" key="3">
    <source>
        <dbReference type="ARBA" id="ARBA00008714"/>
    </source>
</evidence>
<proteinExistence type="inferred from homology"/>
<keyword evidence="6 9" id="KW-0560">Oxidoreductase</keyword>
<dbReference type="PANTHER" id="PTHR11404">
    <property type="entry name" value="SUPEROXIDE DISMUTASE 2"/>
    <property type="match status" value="1"/>
</dbReference>
<dbReference type="Pfam" id="PF00081">
    <property type="entry name" value="Sod_Fe_N"/>
    <property type="match status" value="1"/>
</dbReference>
<dbReference type="Proteomes" id="UP001158576">
    <property type="component" value="Chromosome 1"/>
</dbReference>
<feature type="domain" description="Manganese/iron superoxide dismutase C-terminal" evidence="11">
    <location>
        <begin position="103"/>
        <end position="204"/>
    </location>
</feature>
<comment type="function">
    <text evidence="1">Destroys superoxide anion radicals which are normally produced within the cells and which are toxic to biological systems.</text>
</comment>
<dbReference type="EC" id="1.15.1.1" evidence="9"/>
<keyword evidence="5 9" id="KW-0479">Metal-binding</keyword>
<evidence type="ECO:0000256" key="6">
    <source>
        <dbReference type="ARBA" id="ARBA00023002"/>
    </source>
</evidence>
<comment type="subunit">
    <text evidence="4">Homotetramer.</text>
</comment>
<dbReference type="SUPFAM" id="SSF46609">
    <property type="entry name" value="Fe,Mn superoxide dismutase (SOD), N-terminal domain"/>
    <property type="match status" value="1"/>
</dbReference>
<keyword evidence="13" id="KW-1185">Reference proteome</keyword>
<evidence type="ECO:0000256" key="7">
    <source>
        <dbReference type="ARBA" id="ARBA00023211"/>
    </source>
</evidence>
<dbReference type="InterPro" id="IPR001189">
    <property type="entry name" value="Mn/Fe_SOD"/>
</dbReference>
<gene>
    <name evidence="12" type="ORF">OKIOD_LOCUS11887</name>
</gene>
<reference evidence="12 13" key="1">
    <citation type="submission" date="2021-04" db="EMBL/GenBank/DDBJ databases">
        <authorList>
            <person name="Bliznina A."/>
        </authorList>
    </citation>
    <scope>NUCLEOTIDE SEQUENCE [LARGE SCALE GENOMIC DNA]</scope>
</reference>
<protein>
    <recommendedName>
        <fullName evidence="9">Superoxide dismutase</fullName>
        <ecNumber evidence="9">1.15.1.1</ecNumber>
    </recommendedName>
</protein>
<evidence type="ECO:0000259" key="10">
    <source>
        <dbReference type="Pfam" id="PF00081"/>
    </source>
</evidence>
<dbReference type="EMBL" id="OU015566">
    <property type="protein sequence ID" value="CAG5107052.1"/>
    <property type="molecule type" value="Genomic_DNA"/>
</dbReference>
<accession>A0ABN7SZN4</accession>
<comment type="similarity">
    <text evidence="3 9">Belongs to the iron/manganese superoxide dismutase family.</text>
</comment>
<evidence type="ECO:0000256" key="5">
    <source>
        <dbReference type="ARBA" id="ARBA00022723"/>
    </source>
</evidence>
<dbReference type="PIRSF" id="PIRSF000349">
    <property type="entry name" value="SODismutase"/>
    <property type="match status" value="1"/>
</dbReference>
<comment type="catalytic activity">
    <reaction evidence="8 9">
        <text>2 superoxide + 2 H(+) = H2O2 + O2</text>
        <dbReference type="Rhea" id="RHEA:20696"/>
        <dbReference type="ChEBI" id="CHEBI:15378"/>
        <dbReference type="ChEBI" id="CHEBI:15379"/>
        <dbReference type="ChEBI" id="CHEBI:16240"/>
        <dbReference type="ChEBI" id="CHEBI:18421"/>
        <dbReference type="EC" id="1.15.1.1"/>
    </reaction>
</comment>
<dbReference type="Pfam" id="PF02777">
    <property type="entry name" value="Sod_Fe_C"/>
    <property type="match status" value="1"/>
</dbReference>
<dbReference type="Gene3D" id="3.55.40.20">
    <property type="entry name" value="Iron/manganese superoxide dismutase, C-terminal domain"/>
    <property type="match status" value="1"/>
</dbReference>
<feature type="domain" description="Manganese/iron superoxide dismutase N-terminal" evidence="10">
    <location>
        <begin position="17"/>
        <end position="96"/>
    </location>
</feature>
<organism evidence="12 13">
    <name type="scientific">Oikopleura dioica</name>
    <name type="common">Tunicate</name>
    <dbReference type="NCBI Taxonomy" id="34765"/>
    <lineage>
        <taxon>Eukaryota</taxon>
        <taxon>Metazoa</taxon>
        <taxon>Chordata</taxon>
        <taxon>Tunicata</taxon>
        <taxon>Appendicularia</taxon>
        <taxon>Copelata</taxon>
        <taxon>Oikopleuridae</taxon>
        <taxon>Oikopleura</taxon>
    </lineage>
</organism>
<evidence type="ECO:0000259" key="11">
    <source>
        <dbReference type="Pfam" id="PF02777"/>
    </source>
</evidence>
<evidence type="ECO:0000256" key="1">
    <source>
        <dbReference type="ARBA" id="ARBA00002170"/>
    </source>
</evidence>